<dbReference type="OrthoDB" id="7915at10239"/>
<keyword evidence="7 14" id="KW-0261">Viral envelope protein</keyword>
<feature type="transmembrane region" description="Helical" evidence="13">
    <location>
        <begin position="227"/>
        <end position="252"/>
    </location>
</feature>
<feature type="transmembrane region" description="Helical" evidence="13">
    <location>
        <begin position="330"/>
        <end position="348"/>
    </location>
</feature>
<evidence type="ECO:0000256" key="4">
    <source>
        <dbReference type="ARBA" id="ARBA00022812"/>
    </source>
</evidence>
<organism evidence="14 15">
    <name type="scientific">Herpesvirus ateles type 1 (strain Lennette)</name>
    <dbReference type="NCBI Taxonomy" id="35243"/>
    <lineage>
        <taxon>Viruses</taxon>
        <taxon>Duplodnaviria</taxon>
        <taxon>Heunggongvirae</taxon>
        <taxon>Peploviricota</taxon>
        <taxon>Herviviricetes</taxon>
        <taxon>Herpesvirales</taxon>
        <taxon>Orthoherpesviridae</taxon>
        <taxon>Alphaherpesvirinae</taxon>
        <taxon>Simplexvirus</taxon>
        <taxon>Simplexvirus atelinealpha1</taxon>
    </lineage>
</organism>
<gene>
    <name evidence="14" type="primary">UL10</name>
</gene>
<dbReference type="RefSeq" id="YP_009361928.1">
    <property type="nucleotide sequence ID" value="NC_034446.1"/>
</dbReference>
<evidence type="ECO:0000256" key="7">
    <source>
        <dbReference type="ARBA" id="ARBA00022879"/>
    </source>
</evidence>
<feature type="transmembrane region" description="Helical" evidence="13">
    <location>
        <begin position="293"/>
        <end position="310"/>
    </location>
</feature>
<sequence length="446" mass="46803">MPTRKENRDPAVPPGPAAAGTARLSLGVWVVQAACFVASAVMLALLVVVACFFDPDLHALYSSPHPPEEGSAENDTRVTSDVRGGVTSSMQPDAHGVVGTLVITACALLAAAVYVAAGGLTARRATGGDPEGRLAATYLVASQAALFAGSSAAWLLQVAVVLLARHAVLTGYVVYALHCFCLAAFGGLFCTRGVLSGTYARQTRALRDAAPEHHRLVGPGRAVVSNLILAAVGLSTAMAAVAAETVACVTFASTVAGVIVWAAAVFSGLVVAALLCTELVLANYVQVLLGPHLGLIIACGIVGVALETYYARNYYVAQAQLAGARTGVRLALALLAALVMLMAVVRAVRAVLHHRRRDSGFAARVRATRDRARRQLGRVRSSVREAGRRLNGSRRARPESEHVYAEIPYAEVSAGESGDDEEHIYEVPDDKVDVFLRPPSARARAW</sequence>
<protein>
    <submittedName>
        <fullName evidence="14">Envelope glycoprotein M</fullName>
    </submittedName>
</protein>
<keyword evidence="12" id="KW-0325">Glycoprotein</keyword>
<evidence type="ECO:0000313" key="14">
    <source>
        <dbReference type="EMBL" id="AQS79206.1"/>
    </source>
</evidence>
<dbReference type="EMBL" id="KY385637">
    <property type="protein sequence ID" value="AQS79206.1"/>
    <property type="molecule type" value="Genomic_DNA"/>
</dbReference>
<keyword evidence="2" id="KW-1048">Host nucleus</keyword>
<evidence type="ECO:0000256" key="5">
    <source>
        <dbReference type="ARBA" id="ARBA00022844"/>
    </source>
</evidence>
<dbReference type="HAMAP" id="MF_04035">
    <property type="entry name" value="HSV_GM"/>
    <property type="match status" value="1"/>
</dbReference>
<evidence type="ECO:0000256" key="9">
    <source>
        <dbReference type="ARBA" id="ARBA00023046"/>
    </source>
</evidence>
<evidence type="ECO:0000256" key="12">
    <source>
        <dbReference type="ARBA" id="ARBA00023180"/>
    </source>
</evidence>
<evidence type="ECO:0000313" key="15">
    <source>
        <dbReference type="Proteomes" id="UP000243553"/>
    </source>
</evidence>
<evidence type="ECO:0000256" key="10">
    <source>
        <dbReference type="ARBA" id="ARBA00023136"/>
    </source>
</evidence>
<keyword evidence="5" id="KW-0946">Virion</keyword>
<feature type="transmembrane region" description="Helical" evidence="13">
    <location>
        <begin position="172"/>
        <end position="195"/>
    </location>
</feature>
<proteinExistence type="inferred from homology"/>
<dbReference type="GO" id="GO:0019031">
    <property type="term" value="C:viral envelope"/>
    <property type="evidence" value="ECO:0007669"/>
    <property type="project" value="UniProtKB-KW"/>
</dbReference>
<feature type="transmembrane region" description="Helical" evidence="13">
    <location>
        <begin position="138"/>
        <end position="160"/>
    </location>
</feature>
<evidence type="ECO:0000256" key="8">
    <source>
        <dbReference type="ARBA" id="ARBA00022989"/>
    </source>
</evidence>
<dbReference type="GeneID" id="32707823"/>
<evidence type="ECO:0000256" key="6">
    <source>
        <dbReference type="ARBA" id="ARBA00022870"/>
    </source>
</evidence>
<evidence type="ECO:0000256" key="11">
    <source>
        <dbReference type="ARBA" id="ARBA00023157"/>
    </source>
</evidence>
<keyword evidence="6" id="KW-1043">Host membrane</keyword>
<dbReference type="InterPro" id="IPR000785">
    <property type="entry name" value="Herpes_glycop_M"/>
</dbReference>
<name>A0A1S6JLQ7_HSVA1</name>
<dbReference type="KEGG" id="vg:32707823"/>
<evidence type="ECO:0000256" key="3">
    <source>
        <dbReference type="ARBA" id="ARBA00022692"/>
    </source>
</evidence>
<evidence type="ECO:0000256" key="13">
    <source>
        <dbReference type="SAM" id="Phobius"/>
    </source>
</evidence>
<keyword evidence="10 13" id="KW-0472">Membrane</keyword>
<keyword evidence="4" id="KW-1040">Host Golgi apparatus</keyword>
<evidence type="ECO:0000256" key="2">
    <source>
        <dbReference type="ARBA" id="ARBA00022562"/>
    </source>
</evidence>
<keyword evidence="11" id="KW-1015">Disulfide bond</keyword>
<comment type="function">
    <text evidence="1">Envelope glycoprotein important for virion assembly and egress. Plays a role in the correct incorporation of gH-gL into virion membrane. Directs the glycoprotein N (gN) to the host trans-Golgi network.</text>
</comment>
<keyword evidence="8 13" id="KW-1133">Transmembrane helix</keyword>
<organismHost>
    <name type="scientific">Ateles</name>
    <dbReference type="NCBI Taxonomy" id="9506"/>
</organismHost>
<evidence type="ECO:0000256" key="1">
    <source>
        <dbReference type="ARBA" id="ARBA00003017"/>
    </source>
</evidence>
<dbReference type="PRINTS" id="PR00333">
    <property type="entry name" value="HSVINTEGRLMP"/>
</dbReference>
<keyword evidence="15" id="KW-1185">Reference proteome</keyword>
<feature type="transmembrane region" description="Helical" evidence="13">
    <location>
        <begin position="97"/>
        <end position="117"/>
    </location>
</feature>
<feature type="transmembrane region" description="Helical" evidence="13">
    <location>
        <begin position="26"/>
        <end position="53"/>
    </location>
</feature>
<keyword evidence="9" id="KW-1039">Host endosome</keyword>
<feature type="transmembrane region" description="Helical" evidence="13">
    <location>
        <begin position="258"/>
        <end position="281"/>
    </location>
</feature>
<dbReference type="Proteomes" id="UP000243553">
    <property type="component" value="Segment"/>
</dbReference>
<accession>A0A1S6JLQ7</accession>
<keyword evidence="3 13" id="KW-0812">Transmembrane</keyword>
<dbReference type="Pfam" id="PF01528">
    <property type="entry name" value="Herpes_glycop"/>
    <property type="match status" value="1"/>
</dbReference>
<reference evidence="14 15" key="1">
    <citation type="journal article" date="2017" name="Arch. Virol.">
        <title>Sequence of the ateline alphaherpesvirus 1 (HVA1) genome.</title>
        <authorList>
            <person name="Eberle R."/>
            <person name="Black D.H."/>
        </authorList>
    </citation>
    <scope>NUCLEOTIDE SEQUENCE [LARGE SCALE GENOMIC DNA]</scope>
    <source>
        <strain evidence="14">Lennette</strain>
    </source>
</reference>